<dbReference type="OrthoDB" id="9808637at2"/>
<feature type="transmembrane region" description="Helical" evidence="5">
    <location>
        <begin position="160"/>
        <end position="180"/>
    </location>
</feature>
<dbReference type="EMBL" id="CP039690">
    <property type="protein sequence ID" value="QCI64831.1"/>
    <property type="molecule type" value="Genomic_DNA"/>
</dbReference>
<dbReference type="InterPro" id="IPR024199">
    <property type="entry name" value="Uncharacterised_DsbB"/>
</dbReference>
<evidence type="ECO:0000313" key="6">
    <source>
        <dbReference type="EMBL" id="QCI64831.1"/>
    </source>
</evidence>
<dbReference type="SUPFAM" id="SSF158442">
    <property type="entry name" value="DsbB-like"/>
    <property type="match status" value="1"/>
</dbReference>
<dbReference type="Pfam" id="PF02600">
    <property type="entry name" value="DsbB"/>
    <property type="match status" value="1"/>
</dbReference>
<dbReference type="GO" id="GO:0015035">
    <property type="term" value="F:protein-disulfide reductase activity"/>
    <property type="evidence" value="ECO:0007669"/>
    <property type="project" value="InterPro"/>
</dbReference>
<reference evidence="6 7" key="1">
    <citation type="submission" date="2019-04" db="EMBL/GenBank/DDBJ databases">
        <title>Phreatobacter aquaticus sp. nov.</title>
        <authorList>
            <person name="Choi A."/>
        </authorList>
    </citation>
    <scope>NUCLEOTIDE SEQUENCE [LARGE SCALE GENOMIC DNA]</scope>
    <source>
        <strain evidence="6 7">KCTC 52518</strain>
    </source>
</reference>
<gene>
    <name evidence="6" type="ORF">E8M01_11720</name>
</gene>
<accession>A0A4D7AXI3</accession>
<dbReference type="Proteomes" id="UP000298781">
    <property type="component" value="Chromosome"/>
</dbReference>
<evidence type="ECO:0000256" key="4">
    <source>
        <dbReference type="ARBA" id="ARBA00023136"/>
    </source>
</evidence>
<evidence type="ECO:0000256" key="2">
    <source>
        <dbReference type="ARBA" id="ARBA00022692"/>
    </source>
</evidence>
<dbReference type="GO" id="GO:0016020">
    <property type="term" value="C:membrane"/>
    <property type="evidence" value="ECO:0007669"/>
    <property type="project" value="UniProtKB-SubCell"/>
</dbReference>
<evidence type="ECO:0000256" key="1">
    <source>
        <dbReference type="ARBA" id="ARBA00004141"/>
    </source>
</evidence>
<dbReference type="PIRSF" id="PIRSF033913">
    <property type="entry name" value="S-S_format_DsbB"/>
    <property type="match status" value="1"/>
</dbReference>
<keyword evidence="3 5" id="KW-1133">Transmembrane helix</keyword>
<dbReference type="InterPro" id="IPR003752">
    <property type="entry name" value="DiS_bond_form_DsbB/BdbC"/>
</dbReference>
<name>A0A4D7AXI3_9HYPH</name>
<feature type="transmembrane region" description="Helical" evidence="5">
    <location>
        <begin position="64"/>
        <end position="82"/>
    </location>
</feature>
<evidence type="ECO:0000256" key="5">
    <source>
        <dbReference type="SAM" id="Phobius"/>
    </source>
</evidence>
<protein>
    <submittedName>
        <fullName evidence="6">Disulfide bond formation protein B</fullName>
    </submittedName>
</protein>
<proteinExistence type="predicted"/>
<dbReference type="AlphaFoldDB" id="A0A4D7AXI3"/>
<sequence>MTVSTFSVGTLATSTLTVARRRPWLIAALVVGLGATSTILGAYFFQYVIGLAPCPLCLEQRLPYYIAIPLAFAVALGAVLRLPPLAIRVGLLALALVMAWAVGLGAYHAGAEWGFWQGPTSCSQPAALARTPGDLLRQLQSGPRVVDCTVAAWRFLGVSLAGWNVVIATGLSIVALVGAARTSEEA</sequence>
<dbReference type="GO" id="GO:0006457">
    <property type="term" value="P:protein folding"/>
    <property type="evidence" value="ECO:0007669"/>
    <property type="project" value="InterPro"/>
</dbReference>
<evidence type="ECO:0000256" key="3">
    <source>
        <dbReference type="ARBA" id="ARBA00022989"/>
    </source>
</evidence>
<dbReference type="InterPro" id="IPR023380">
    <property type="entry name" value="DsbB-like_sf"/>
</dbReference>
<feature type="transmembrane region" description="Helical" evidence="5">
    <location>
        <begin position="89"/>
        <end position="109"/>
    </location>
</feature>
<keyword evidence="2 5" id="KW-0812">Transmembrane</keyword>
<feature type="transmembrane region" description="Helical" evidence="5">
    <location>
        <begin position="24"/>
        <end position="44"/>
    </location>
</feature>
<dbReference type="KEGG" id="pstg:E8M01_11720"/>
<organism evidence="6 7">
    <name type="scientific">Phreatobacter stygius</name>
    <dbReference type="NCBI Taxonomy" id="1940610"/>
    <lineage>
        <taxon>Bacteria</taxon>
        <taxon>Pseudomonadati</taxon>
        <taxon>Pseudomonadota</taxon>
        <taxon>Alphaproteobacteria</taxon>
        <taxon>Hyphomicrobiales</taxon>
        <taxon>Phreatobacteraceae</taxon>
        <taxon>Phreatobacter</taxon>
    </lineage>
</organism>
<comment type="subcellular location">
    <subcellularLocation>
        <location evidence="1">Membrane</location>
        <topology evidence="1">Multi-pass membrane protein</topology>
    </subcellularLocation>
</comment>
<dbReference type="RefSeq" id="WP_136960282.1">
    <property type="nucleotide sequence ID" value="NZ_CP039690.1"/>
</dbReference>
<keyword evidence="4 5" id="KW-0472">Membrane</keyword>
<evidence type="ECO:0000313" key="7">
    <source>
        <dbReference type="Proteomes" id="UP000298781"/>
    </source>
</evidence>
<dbReference type="Gene3D" id="1.20.1550.10">
    <property type="entry name" value="DsbB-like"/>
    <property type="match status" value="1"/>
</dbReference>
<keyword evidence="7" id="KW-1185">Reference proteome</keyword>